<dbReference type="InterPro" id="IPR013103">
    <property type="entry name" value="RVT_2"/>
</dbReference>
<dbReference type="PANTHER" id="PTHR12241:SF145">
    <property type="entry name" value="TUBULIN POLYGLUTAMYLASE TTLL5"/>
    <property type="match status" value="1"/>
</dbReference>
<evidence type="ECO:0000256" key="2">
    <source>
        <dbReference type="ARBA" id="ARBA00022741"/>
    </source>
</evidence>
<gene>
    <name evidence="8" type="ORF">CYMTET_55755</name>
</gene>
<feature type="region of interest" description="Disordered" evidence="6">
    <location>
        <begin position="1262"/>
        <end position="1337"/>
    </location>
</feature>
<dbReference type="GO" id="GO:0005524">
    <property type="term" value="F:ATP binding"/>
    <property type="evidence" value="ECO:0007669"/>
    <property type="project" value="UniProtKB-KW"/>
</dbReference>
<dbReference type="Gene3D" id="3.30.470.20">
    <property type="entry name" value="ATP-grasp fold, B domain"/>
    <property type="match status" value="1"/>
</dbReference>
<keyword evidence="3" id="KW-0067">ATP-binding</keyword>
<feature type="region of interest" description="Disordered" evidence="6">
    <location>
        <begin position="1145"/>
        <end position="1218"/>
    </location>
</feature>
<comment type="caution">
    <text evidence="8">The sequence shown here is derived from an EMBL/GenBank/DDBJ whole genome shotgun (WGS) entry which is preliminary data.</text>
</comment>
<evidence type="ECO:0000256" key="6">
    <source>
        <dbReference type="SAM" id="MobiDB-lite"/>
    </source>
</evidence>
<dbReference type="Proteomes" id="UP001190700">
    <property type="component" value="Unassembled WGS sequence"/>
</dbReference>
<dbReference type="GO" id="GO:0036064">
    <property type="term" value="C:ciliary basal body"/>
    <property type="evidence" value="ECO:0007669"/>
    <property type="project" value="TreeGrafter"/>
</dbReference>
<dbReference type="Pfam" id="PF22936">
    <property type="entry name" value="Pol_BBD"/>
    <property type="match status" value="1"/>
</dbReference>
<evidence type="ECO:0000256" key="3">
    <source>
        <dbReference type="ARBA" id="ARBA00022840"/>
    </source>
</evidence>
<dbReference type="GO" id="GO:0070740">
    <property type="term" value="F:tubulin-glutamic acid ligase activity"/>
    <property type="evidence" value="ECO:0007669"/>
    <property type="project" value="TreeGrafter"/>
</dbReference>
<evidence type="ECO:0000313" key="8">
    <source>
        <dbReference type="EMBL" id="KAK3233975.1"/>
    </source>
</evidence>
<dbReference type="InterPro" id="IPR004344">
    <property type="entry name" value="TTL/TTLL_fam"/>
</dbReference>
<dbReference type="GO" id="GO:0000226">
    <property type="term" value="P:microtubule cytoskeleton organization"/>
    <property type="evidence" value="ECO:0007669"/>
    <property type="project" value="TreeGrafter"/>
</dbReference>
<dbReference type="InterPro" id="IPR001584">
    <property type="entry name" value="Integrase_cat-core"/>
</dbReference>
<comment type="catalytic activity">
    <reaction evidence="5">
        <text>L-glutamyl-[protein] + L-glutamate + ATP = gamma-L-glutamyl-L-glutamyl-[protein] + ADP + phosphate + H(+)</text>
        <dbReference type="Rhea" id="RHEA:60144"/>
        <dbReference type="Rhea" id="RHEA-COMP:10208"/>
        <dbReference type="Rhea" id="RHEA-COMP:15517"/>
        <dbReference type="ChEBI" id="CHEBI:15378"/>
        <dbReference type="ChEBI" id="CHEBI:29973"/>
        <dbReference type="ChEBI" id="CHEBI:29985"/>
        <dbReference type="ChEBI" id="CHEBI:30616"/>
        <dbReference type="ChEBI" id="CHEBI:43474"/>
        <dbReference type="ChEBI" id="CHEBI:143622"/>
        <dbReference type="ChEBI" id="CHEBI:456216"/>
    </reaction>
    <physiologicalReaction direction="left-to-right" evidence="5">
        <dbReference type="Rhea" id="RHEA:60145"/>
    </physiologicalReaction>
</comment>
<evidence type="ECO:0000256" key="4">
    <source>
        <dbReference type="ARBA" id="ARBA00041448"/>
    </source>
</evidence>
<keyword evidence="2" id="KW-0547">Nucleotide-binding</keyword>
<dbReference type="GO" id="GO:0003676">
    <property type="term" value="F:nucleic acid binding"/>
    <property type="evidence" value="ECO:0007669"/>
    <property type="project" value="InterPro"/>
</dbReference>
<evidence type="ECO:0000256" key="1">
    <source>
        <dbReference type="ARBA" id="ARBA00022598"/>
    </source>
</evidence>
<protein>
    <recommendedName>
        <fullName evidence="4">Tubulin--tyrosine ligase-like protein 5</fullName>
    </recommendedName>
</protein>
<dbReference type="GO" id="GO:0015631">
    <property type="term" value="F:tubulin binding"/>
    <property type="evidence" value="ECO:0007669"/>
    <property type="project" value="TreeGrafter"/>
</dbReference>
<keyword evidence="1" id="KW-0436">Ligase</keyword>
<dbReference type="Gene3D" id="3.30.420.10">
    <property type="entry name" value="Ribonuclease H-like superfamily/Ribonuclease H"/>
    <property type="match status" value="1"/>
</dbReference>
<dbReference type="EMBL" id="LGRX02035584">
    <property type="protein sequence ID" value="KAK3233975.1"/>
    <property type="molecule type" value="Genomic_DNA"/>
</dbReference>
<dbReference type="InterPro" id="IPR012337">
    <property type="entry name" value="RNaseH-like_sf"/>
</dbReference>
<reference evidence="8 9" key="1">
    <citation type="journal article" date="2015" name="Genome Biol. Evol.">
        <title>Comparative Genomics of a Bacterivorous Green Alga Reveals Evolutionary Causalities and Consequences of Phago-Mixotrophic Mode of Nutrition.</title>
        <authorList>
            <person name="Burns J.A."/>
            <person name="Paasch A."/>
            <person name="Narechania A."/>
            <person name="Kim E."/>
        </authorList>
    </citation>
    <scope>NUCLEOTIDE SEQUENCE [LARGE SCALE GENOMIC DNA]</scope>
    <source>
        <strain evidence="8 9">PLY_AMNH</strain>
    </source>
</reference>
<dbReference type="PROSITE" id="PS50994">
    <property type="entry name" value="INTEGRASE"/>
    <property type="match status" value="1"/>
</dbReference>
<feature type="compositionally biased region" description="Polar residues" evidence="6">
    <location>
        <begin position="1156"/>
        <end position="1168"/>
    </location>
</feature>
<evidence type="ECO:0000256" key="5">
    <source>
        <dbReference type="ARBA" id="ARBA00049274"/>
    </source>
</evidence>
<feature type="compositionally biased region" description="Basic and acidic residues" evidence="6">
    <location>
        <begin position="1169"/>
        <end position="1179"/>
    </location>
</feature>
<feature type="compositionally biased region" description="Low complexity" evidence="6">
    <location>
        <begin position="1200"/>
        <end position="1218"/>
    </location>
</feature>
<accession>A0AAE0BDQ2</accession>
<feature type="compositionally biased region" description="Basic and acidic residues" evidence="6">
    <location>
        <begin position="1318"/>
        <end position="1328"/>
    </location>
</feature>
<dbReference type="GO" id="GO:0015074">
    <property type="term" value="P:DNA integration"/>
    <property type="evidence" value="ECO:0007669"/>
    <property type="project" value="InterPro"/>
</dbReference>
<proteinExistence type="predicted"/>
<dbReference type="SUPFAM" id="SSF53098">
    <property type="entry name" value="Ribonuclease H-like"/>
    <property type="match status" value="1"/>
</dbReference>
<dbReference type="InterPro" id="IPR036397">
    <property type="entry name" value="RNaseH_sf"/>
</dbReference>
<dbReference type="Pfam" id="PF03133">
    <property type="entry name" value="TTL"/>
    <property type="match status" value="2"/>
</dbReference>
<sequence>MLTDSGASVCLFNCKTMFTHVNECHQTLHTASSTDFAPAGIGTAKLDFSMNDGTVHTVVLRDTYYDPNAPNLLSVRQMIECGFGSPDFIELTWKHEARLFDIIDTGKDYIVHPDQWSPSSTSAHSLAQRRPLLQPSPSVLAEKGTVDWMVRRSVYLDYSAFNPHSTCHVDLYTDGKPYPEGNSQCDEFYSIDDPAEDHSWHGRAFWANPPYLNSLIHRMLTKMLKDFWKDPNNTSFTVVLRRSETATWWPLTYFFQEIDNIPAGTTGLFSRPRAGTYDPEALTDAAAEGGADRVFIQGTPFDTVVLYKDATTVPRIDPNQYLHTCLGHYSAEYIIHLIRQGVKFCVNSQRISPRTLRTLLNDCGCAHCHAANTHRPGPFNTFTKAIPQSSTPPLSPTAKPVKWSDAKPFEYIFADTWGPCRPPGFDDSVYIHGFKCPATKKAYTFSSSTKSGQHLHLQQVLDDVYAHGHRPKHIVFRTDNAHEFASEDMRVLFRQYNIKHRPGPPYMHEFQAQIEVLWRDMVKIMTTIMKTYGAPLNVWPLAALHATNTIMNAMPNRHIDMDSPHYRFTGEQFDYAQLRPFWSECYVWQDPDQRQKDGEPIQVSAKLIDNAKRYNYVGNVSNSVYLCFDTAKAKLKQLARPRFLPDYDLMAKHLANTHDALTEPSTDAEPYTRSLYPIRRPQQLVSVTILDSACSKHGNETHAYVQVQCTQQRLPVWTTLKHYLAMDKAHYAELLRYLRHRQKYGDTNVFYPCFAQCAARPVDRQKYHPATVVSVDHTPDAELRYQVYFNSLDGHNTAYCDTDAVVLDTTVKAMLVATRDSDDVTSDFPDDVFMDEPDDIKAKAALLGPNRLHWDAAMHKEMLGVCEEGRAVLTKTFPKNAKVLPTKLVCKKKRKPDGSLDKFKMRCTTRGDLDKSYYSDFDVFAPTANLHTFRLLMTLCILHGCMPYHYDVSQAFLQARVPESEQYYVKFPKEYTHPDGYLGAKMLYAHKFPASAELVEMTGMSDEITVIDGSHPENKAFITLDETVQDLESFMALCAPALGFVPERVVDRKGIRITDARQLWRRNECTLLRKSELHLRSGASPRSPPRITSPEVLSGFALLGLLLILLSAFSSTSGSKSHQPILISPTEEIPASAETSICATAAQAQGPPPTAHHTSPSRSSSFDQQGKEASSEEGRLVPPNLPAQGVADEGSGHTNGASPSGASPDAASTAALPQQAAALRVTGSALEASAGAVDPAEIPSGAGAAARSAPEVVEVADLNSDSSGGSGGGGGSSAAQEDAQDDALPDGAGGKEDSKPEAGGVQPPDVPKRRSKAKERGALQETKGKGVAQGTRAERVRVVVEHRRHEWPSDSLFSWSVLGTAMRRIGLREAQPEDPQWELLFCMTEECSGVSSSVWRWPSGFATLRQGQWINHFPGISELSGRERLHRNLRAMVERHGPLFQVMPETYLLPEEAVALKAAAAQLRPPKTRQAGTKEATSNLWLLKNLTFADTRQVVFGQDKIMVQGNTQAPWPEQVKEPFLAQRYVADPYLLHGRKFTVRLYLLVASVYPLRLYVHEEGLVHLAVKEYSSATSALGIPYVHLTNEALAARHDEVQPPTSARKGGKANKGRASGVGGVGRKAAAEARQHKCVLTLRELRSMLLKAGQPVESLWRELESTAVKALLSAEDRLVKHSTRLLQAGGGRAFELLGMDVLIDKQMRPWLLDITDAVPNLQGRGGRHK</sequence>
<feature type="region of interest" description="Disordered" evidence="6">
    <location>
        <begin position="1594"/>
        <end position="1621"/>
    </location>
</feature>
<evidence type="ECO:0000259" key="7">
    <source>
        <dbReference type="PROSITE" id="PS50994"/>
    </source>
</evidence>
<name>A0AAE0BDQ2_9CHLO</name>
<feature type="domain" description="Integrase catalytic" evidence="7">
    <location>
        <begin position="404"/>
        <end position="572"/>
    </location>
</feature>
<dbReference type="PANTHER" id="PTHR12241">
    <property type="entry name" value="TUBULIN POLYGLUTAMYLASE"/>
    <property type="match status" value="1"/>
</dbReference>
<organism evidence="8 9">
    <name type="scientific">Cymbomonas tetramitiformis</name>
    <dbReference type="NCBI Taxonomy" id="36881"/>
    <lineage>
        <taxon>Eukaryota</taxon>
        <taxon>Viridiplantae</taxon>
        <taxon>Chlorophyta</taxon>
        <taxon>Pyramimonadophyceae</taxon>
        <taxon>Pyramimonadales</taxon>
        <taxon>Pyramimonadaceae</taxon>
        <taxon>Cymbomonas</taxon>
    </lineage>
</organism>
<dbReference type="InterPro" id="IPR054722">
    <property type="entry name" value="PolX-like_BBD"/>
</dbReference>
<evidence type="ECO:0000313" key="9">
    <source>
        <dbReference type="Proteomes" id="UP001190700"/>
    </source>
</evidence>
<dbReference type="PROSITE" id="PS51221">
    <property type="entry name" value="TTL"/>
    <property type="match status" value="1"/>
</dbReference>
<dbReference type="Pfam" id="PF07727">
    <property type="entry name" value="RVT_2"/>
    <property type="match status" value="1"/>
</dbReference>
<keyword evidence="9" id="KW-1185">Reference proteome</keyword>